<comment type="caution">
    <text evidence="2">The sequence shown here is derived from an EMBL/GenBank/DDBJ whole genome shotgun (WGS) entry which is preliminary data.</text>
</comment>
<gene>
    <name evidence="2" type="ORF">FPZ47_05820</name>
</gene>
<dbReference type="EMBL" id="VMQU01000016">
    <property type="protein sequence ID" value="TVS91189.1"/>
    <property type="molecule type" value="Genomic_DNA"/>
</dbReference>
<feature type="domain" description="O-acyltransferase WSD1 C-terminal" evidence="1">
    <location>
        <begin position="265"/>
        <end position="408"/>
    </location>
</feature>
<dbReference type="Proteomes" id="UP000320513">
    <property type="component" value="Unassembled WGS sequence"/>
</dbReference>
<sequence length="419" mass="43616">MRAVDAQFYWMSAKIPNDQFLLYAFDGEPADLAHAVEQVCRRARACPDLLTRVQDRNPLTYPRWVPAPVDARRVVHHDVADGGWGGCLTAVAGLAAAQLDAGLMPWLLHVFTPVSGIPGVAGPGTVAVLQVAHALADGVRAAAAAAWLFGRDAPVPGLGRPAPAWFPWRVVDAARTHRRLVGDIRAGVLAPGAGSRPLQRTNSRPGGTRAVRTLVRHRAQLPGPTVTVGVLGAVSTALSELLGGTADALGAEVPMAKPVAPQAHNHFGNVVVGLYPNLGRAARAERIATELANGRRRFAHPATRSADRAFAAVPAALLRCGVARFDPGVRPAQVAGNTVVSSVHRGAADLSFGGARVVLTAGYPALSPVMGLTHGVHGIGDTVAISVHAAESAVEDIDGYVQLLDAALSYRSGSYRSGG</sequence>
<dbReference type="InterPro" id="IPR009721">
    <property type="entry name" value="O-acyltransferase_WSD1_C"/>
</dbReference>
<dbReference type="OrthoDB" id="4370976at2"/>
<reference evidence="2 3" key="1">
    <citation type="submission" date="2019-07" db="EMBL/GenBank/DDBJ databases">
        <title>New Mycobacterium species.</title>
        <authorList>
            <person name="Tortoli E."/>
            <person name="Ghielmetti G."/>
            <person name="Friedel U."/>
            <person name="Trovato A."/>
        </authorList>
    </citation>
    <scope>NUCLEOTIDE SEQUENCE [LARGE SCALE GENOMIC DNA]</scope>
    <source>
        <strain evidence="2 3">16-83</strain>
    </source>
</reference>
<name>A0A557XYD2_9MYCO</name>
<evidence type="ECO:0000313" key="2">
    <source>
        <dbReference type="EMBL" id="TVS91189.1"/>
    </source>
</evidence>
<protein>
    <submittedName>
        <fullName evidence="2">DUF1298 domain-containing protein</fullName>
    </submittedName>
</protein>
<evidence type="ECO:0000259" key="1">
    <source>
        <dbReference type="Pfam" id="PF06974"/>
    </source>
</evidence>
<accession>A0A557XYD2</accession>
<dbReference type="Pfam" id="PF06974">
    <property type="entry name" value="WS_DGAT_C"/>
    <property type="match status" value="1"/>
</dbReference>
<keyword evidence="3" id="KW-1185">Reference proteome</keyword>
<evidence type="ECO:0000313" key="3">
    <source>
        <dbReference type="Proteomes" id="UP000320513"/>
    </source>
</evidence>
<organism evidence="2 3">
    <name type="scientific">Mycobacterium helveticum</name>
    <dbReference type="NCBI Taxonomy" id="2592811"/>
    <lineage>
        <taxon>Bacteria</taxon>
        <taxon>Bacillati</taxon>
        <taxon>Actinomycetota</taxon>
        <taxon>Actinomycetes</taxon>
        <taxon>Mycobacteriales</taxon>
        <taxon>Mycobacteriaceae</taxon>
        <taxon>Mycobacterium</taxon>
    </lineage>
</organism>
<dbReference type="AlphaFoldDB" id="A0A557XYD2"/>
<proteinExistence type="predicted"/>
<dbReference type="RefSeq" id="WP_144949665.1">
    <property type="nucleotide sequence ID" value="NZ_VMQU01000016.1"/>
</dbReference>